<dbReference type="Proteomes" id="UP000694300">
    <property type="component" value="Unassembled WGS sequence"/>
</dbReference>
<name>A0ABS6UK01_9PSEU</name>
<organism evidence="3 4">
    <name type="scientific">Pseudonocardia oceani</name>
    <dbReference type="NCBI Taxonomy" id="2792013"/>
    <lineage>
        <taxon>Bacteria</taxon>
        <taxon>Bacillati</taxon>
        <taxon>Actinomycetota</taxon>
        <taxon>Actinomycetes</taxon>
        <taxon>Pseudonocardiales</taxon>
        <taxon>Pseudonocardiaceae</taxon>
        <taxon>Pseudonocardia</taxon>
    </lineage>
</organism>
<dbReference type="EMBL" id="JADQDF010000001">
    <property type="protein sequence ID" value="MBW0131148.1"/>
    <property type="molecule type" value="Genomic_DNA"/>
</dbReference>
<accession>A0ABS6UK01</accession>
<evidence type="ECO:0000256" key="1">
    <source>
        <dbReference type="SAM" id="MobiDB-lite"/>
    </source>
</evidence>
<evidence type="ECO:0000313" key="3">
    <source>
        <dbReference type="EMBL" id="MBW0132590.1"/>
    </source>
</evidence>
<evidence type="ECO:0000313" key="2">
    <source>
        <dbReference type="EMBL" id="MBW0131148.1"/>
    </source>
</evidence>
<proteinExistence type="predicted"/>
<dbReference type="RefSeq" id="WP_218596111.1">
    <property type="nucleotide sequence ID" value="NZ_JADQDE010000107.1"/>
</dbReference>
<dbReference type="EMBL" id="JADQDF010000003">
    <property type="protein sequence ID" value="MBW0132590.1"/>
    <property type="molecule type" value="Genomic_DNA"/>
</dbReference>
<keyword evidence="4" id="KW-1185">Reference proteome</keyword>
<evidence type="ECO:0000313" key="4">
    <source>
        <dbReference type="Proteomes" id="UP000694300"/>
    </source>
</evidence>
<protein>
    <submittedName>
        <fullName evidence="3">DUF4236 domain-containing protein</fullName>
    </submittedName>
</protein>
<feature type="region of interest" description="Disordered" evidence="1">
    <location>
        <begin position="39"/>
        <end position="61"/>
    </location>
</feature>
<reference evidence="3 4" key="1">
    <citation type="submission" date="2020-11" db="EMBL/GenBank/DDBJ databases">
        <title>Pseudonocardia abyssalis sp. nov. and Pseudonocardia oceani sp. nov., description and phylogenomic analysis of two novel actinomycetes isolated from the deep Southern Ocean.</title>
        <authorList>
            <person name="Parra J."/>
        </authorList>
    </citation>
    <scope>NUCLEOTIDE SEQUENCE [LARGE SCALE GENOMIC DNA]</scope>
    <source>
        <strain evidence="3">KRD-185</strain>
        <strain evidence="4">KRD185</strain>
    </source>
</reference>
<comment type="caution">
    <text evidence="3">The sequence shown here is derived from an EMBL/GenBank/DDBJ whole genome shotgun (WGS) entry which is preliminary data.</text>
</comment>
<gene>
    <name evidence="2" type="ORF">I4I82_26210</name>
    <name evidence="3" type="ORF">I4I82_33625</name>
</gene>
<sequence>MGFRLRKTIPLGPLRLHLNQAGRITWGLKIGPWTWSATTRRHTLNTPGPGSVSWPGRRGER</sequence>